<dbReference type="PANTHER" id="PTHR14218">
    <property type="entry name" value="PROTEASE S8 TRIPEPTIDYL PEPTIDASE I CLN2"/>
    <property type="match status" value="1"/>
</dbReference>
<dbReference type="InterPro" id="IPR036852">
    <property type="entry name" value="Peptidase_S8/S53_dom_sf"/>
</dbReference>
<name>A0A4Y9YRZ2_9AGAM</name>
<dbReference type="STRING" id="205917.A0A4Y9YRZ2"/>
<comment type="cofactor">
    <cofactor evidence="11">
        <name>Ca(2+)</name>
        <dbReference type="ChEBI" id="CHEBI:29108"/>
    </cofactor>
    <text evidence="11">Binds 1 Ca(2+) ion per subunit.</text>
</comment>
<evidence type="ECO:0000313" key="15">
    <source>
        <dbReference type="Proteomes" id="UP000298327"/>
    </source>
</evidence>
<feature type="region of interest" description="Disordered" evidence="12">
    <location>
        <begin position="646"/>
        <end position="731"/>
    </location>
</feature>
<keyword evidence="15" id="KW-1185">Reference proteome</keyword>
<proteinExistence type="predicted"/>
<feature type="binding site" evidence="11">
    <location>
        <position position="527"/>
    </location>
    <ligand>
        <name>Ca(2+)</name>
        <dbReference type="ChEBI" id="CHEBI:29108"/>
    </ligand>
</feature>
<dbReference type="GO" id="GO:0006508">
    <property type="term" value="P:proteolysis"/>
    <property type="evidence" value="ECO:0007669"/>
    <property type="project" value="UniProtKB-KW"/>
</dbReference>
<keyword evidence="8 11" id="KW-0720">Serine protease</keyword>
<feature type="binding site" evidence="11">
    <location>
        <position position="525"/>
    </location>
    <ligand>
        <name>Ca(2+)</name>
        <dbReference type="ChEBI" id="CHEBI:29108"/>
    </ligand>
</feature>
<keyword evidence="7 11" id="KW-0378">Hydrolase</keyword>
<dbReference type="Pfam" id="PF00082">
    <property type="entry name" value="Peptidase_S8"/>
    <property type="match status" value="1"/>
</dbReference>
<comment type="catalytic activity">
    <reaction evidence="1">
        <text>Release of an N-terminal tripeptide from a polypeptide.</text>
        <dbReference type="EC" id="3.4.14.10"/>
    </reaction>
</comment>
<feature type="active site" description="Charge relay system" evidence="11">
    <location>
        <position position="263"/>
    </location>
</feature>
<dbReference type="GO" id="GO:0046872">
    <property type="term" value="F:metal ion binding"/>
    <property type="evidence" value="ECO:0007669"/>
    <property type="project" value="UniProtKB-UniRule"/>
</dbReference>
<dbReference type="Proteomes" id="UP000298327">
    <property type="component" value="Unassembled WGS sequence"/>
</dbReference>
<dbReference type="EMBL" id="SEOQ01000397">
    <property type="protein sequence ID" value="TFY63839.1"/>
    <property type="molecule type" value="Genomic_DNA"/>
</dbReference>
<dbReference type="OrthoDB" id="409122at2759"/>
<dbReference type="GO" id="GO:0008240">
    <property type="term" value="F:tripeptidyl-peptidase activity"/>
    <property type="evidence" value="ECO:0007669"/>
    <property type="project" value="UniProtKB-EC"/>
</dbReference>
<dbReference type="Pfam" id="PF09286">
    <property type="entry name" value="Pro-kuma_activ"/>
    <property type="match status" value="1"/>
</dbReference>
<organism evidence="14 15">
    <name type="scientific">Dentipellis fragilis</name>
    <dbReference type="NCBI Taxonomy" id="205917"/>
    <lineage>
        <taxon>Eukaryota</taxon>
        <taxon>Fungi</taxon>
        <taxon>Dikarya</taxon>
        <taxon>Basidiomycota</taxon>
        <taxon>Agaricomycotina</taxon>
        <taxon>Agaricomycetes</taxon>
        <taxon>Russulales</taxon>
        <taxon>Hericiaceae</taxon>
        <taxon>Dentipellis</taxon>
    </lineage>
</organism>
<evidence type="ECO:0000256" key="4">
    <source>
        <dbReference type="ARBA" id="ARBA00012462"/>
    </source>
</evidence>
<feature type="active site" description="Charge relay system" evidence="11">
    <location>
        <position position="267"/>
    </location>
</feature>
<evidence type="ECO:0000256" key="1">
    <source>
        <dbReference type="ARBA" id="ARBA00001910"/>
    </source>
</evidence>
<evidence type="ECO:0000256" key="5">
    <source>
        <dbReference type="ARBA" id="ARBA00022670"/>
    </source>
</evidence>
<dbReference type="EC" id="3.4.14.10" evidence="4"/>
<comment type="caution">
    <text evidence="14">The sequence shown here is derived from an EMBL/GenBank/DDBJ whole genome shotgun (WGS) entry which is preliminary data.</text>
</comment>
<dbReference type="InterPro" id="IPR015366">
    <property type="entry name" value="S53_propep"/>
</dbReference>
<reference evidence="14 15" key="1">
    <citation type="submission" date="2019-02" db="EMBL/GenBank/DDBJ databases">
        <title>Genome sequencing of the rare red list fungi Dentipellis fragilis.</title>
        <authorList>
            <person name="Buettner E."/>
            <person name="Kellner H."/>
        </authorList>
    </citation>
    <scope>NUCLEOTIDE SEQUENCE [LARGE SCALE GENOMIC DNA]</scope>
    <source>
        <strain evidence="14 15">DSM 105465</strain>
    </source>
</reference>
<evidence type="ECO:0000259" key="13">
    <source>
        <dbReference type="PROSITE" id="PS51695"/>
    </source>
</evidence>
<feature type="region of interest" description="Disordered" evidence="12">
    <location>
        <begin position="745"/>
        <end position="774"/>
    </location>
</feature>
<evidence type="ECO:0000256" key="6">
    <source>
        <dbReference type="ARBA" id="ARBA00022723"/>
    </source>
</evidence>
<evidence type="ECO:0000256" key="11">
    <source>
        <dbReference type="PROSITE-ProRule" id="PRU01032"/>
    </source>
</evidence>
<evidence type="ECO:0000256" key="2">
    <source>
        <dbReference type="ARBA" id="ARBA00002451"/>
    </source>
</evidence>
<dbReference type="GO" id="GO:0005576">
    <property type="term" value="C:extracellular region"/>
    <property type="evidence" value="ECO:0007669"/>
    <property type="project" value="UniProtKB-SubCell"/>
</dbReference>
<dbReference type="SMART" id="SM00944">
    <property type="entry name" value="Pro-kuma_activ"/>
    <property type="match status" value="1"/>
</dbReference>
<evidence type="ECO:0000256" key="9">
    <source>
        <dbReference type="ARBA" id="ARBA00022837"/>
    </source>
</evidence>
<evidence type="ECO:0000313" key="14">
    <source>
        <dbReference type="EMBL" id="TFY63839.1"/>
    </source>
</evidence>
<feature type="compositionally biased region" description="Low complexity" evidence="12">
    <location>
        <begin position="662"/>
        <end position="676"/>
    </location>
</feature>
<dbReference type="InterPro" id="IPR030400">
    <property type="entry name" value="Sedolisin_dom"/>
</dbReference>
<sequence>MRVHERREEVPSGFVQNGPAPADQVLKLRISLVQNNSAGLEDALYAASASGSGQYGQNLSKDQVNTFVAPSPDTVSAVNAWLSSHNLTSTTISPAGDWLRVQTTVEQANNLLDANYTTFTHQKTGKKTIRTHSYSIPASLHGHVNLVYPTTMFPIEARRSPVASTVARRSVMSSLTQRDIPISCNLTVTPACIQDTYGLPATLATQPGNRIGVAGFDNEYVDEADLKLFLQMYRPDLNASTTFEVKFVDGGQNPQNQSLAGAEAVLDIQWTVGLASGVPVTFYSVGETNGVGGIEDWIDLANALLSEDTPPQVFTTSYSWNEPNVTEPIARSLCNMYAQLGARGTTVIFSSGDGGVDGGSLGGGQCPDFVPTFPSTCPLRRHTSVGATVFSPPEEAAPYSSGGFSNVFARPSYQDATVSKFLTQLGDTYKGRYNASGCGFPDISAQGADMVSVYRGRVTGLGGTSYSAPIIASTVALLNDELIAAGKSTLGFLNPLIYANSDAFSDVARGDNPGCGTNGFTAVEGWDPLSGVGTPIYSALRKAAVEVRVGRDQGYAEGARRFRCFPRNPSSFVHLLASRSPSAPSLMSSKRYPRRFRDKPAMRRGRNILEICTCPKCKSCARPGEGGYLIERLEAEKHRREENLKAYLRSRRTQRPELRVDATTAPAPHASTSSSTRSLPNIAEHRDSMGDSDYGNHPMDSMPPDPSASASLANLYENPDDPDDIFMQSLLDEATRSGLELAGERLHESGDAATRAHDFDLQASVSPEDFTEPR</sequence>
<feature type="binding site" evidence="11">
    <location>
        <position position="507"/>
    </location>
    <ligand>
        <name>Ca(2+)</name>
        <dbReference type="ChEBI" id="CHEBI:29108"/>
    </ligand>
</feature>
<dbReference type="GO" id="GO:0004252">
    <property type="term" value="F:serine-type endopeptidase activity"/>
    <property type="evidence" value="ECO:0007669"/>
    <property type="project" value="UniProtKB-UniRule"/>
</dbReference>
<dbReference type="InterPro" id="IPR000209">
    <property type="entry name" value="Peptidase_S8/S53_dom"/>
</dbReference>
<dbReference type="PROSITE" id="PS51695">
    <property type="entry name" value="SEDOLISIN"/>
    <property type="match status" value="1"/>
</dbReference>
<dbReference type="Gene3D" id="3.40.50.200">
    <property type="entry name" value="Peptidase S8/S53 domain"/>
    <property type="match status" value="1"/>
</dbReference>
<accession>A0A4Y9YRZ2</accession>
<feature type="active site" description="Charge relay system" evidence="11">
    <location>
        <position position="465"/>
    </location>
</feature>
<evidence type="ECO:0000256" key="8">
    <source>
        <dbReference type="ARBA" id="ARBA00022825"/>
    </source>
</evidence>
<feature type="binding site" evidence="11">
    <location>
        <position position="506"/>
    </location>
    <ligand>
        <name>Ca(2+)</name>
        <dbReference type="ChEBI" id="CHEBI:29108"/>
    </ligand>
</feature>
<dbReference type="AlphaFoldDB" id="A0A4Y9YRZ2"/>
<dbReference type="PANTHER" id="PTHR14218:SF15">
    <property type="entry name" value="TRIPEPTIDYL-PEPTIDASE 1"/>
    <property type="match status" value="1"/>
</dbReference>
<dbReference type="SUPFAM" id="SSF52743">
    <property type="entry name" value="Subtilisin-like"/>
    <property type="match status" value="1"/>
</dbReference>
<evidence type="ECO:0000256" key="12">
    <source>
        <dbReference type="SAM" id="MobiDB-lite"/>
    </source>
</evidence>
<dbReference type="CDD" id="cd04056">
    <property type="entry name" value="Peptidases_S53"/>
    <property type="match status" value="1"/>
</dbReference>
<evidence type="ECO:0000256" key="10">
    <source>
        <dbReference type="ARBA" id="ARBA00023145"/>
    </source>
</evidence>
<keyword evidence="9 11" id="KW-0106">Calcium</keyword>
<evidence type="ECO:0000256" key="3">
    <source>
        <dbReference type="ARBA" id="ARBA00004239"/>
    </source>
</evidence>
<comment type="subcellular location">
    <subcellularLocation>
        <location evidence="3">Secreted</location>
        <location evidence="3">Extracellular space</location>
    </subcellularLocation>
</comment>
<keyword evidence="5 11" id="KW-0645">Protease</keyword>
<evidence type="ECO:0000256" key="7">
    <source>
        <dbReference type="ARBA" id="ARBA00022801"/>
    </source>
</evidence>
<comment type="function">
    <text evidence="2">Secreted tripeptidyl-peptidase which degrades proteins at acidic pHs and is involved in virulence.</text>
</comment>
<feature type="compositionally biased region" description="Basic and acidic residues" evidence="12">
    <location>
        <begin position="745"/>
        <end position="760"/>
    </location>
</feature>
<keyword evidence="10" id="KW-0865">Zymogen</keyword>
<keyword evidence="6 11" id="KW-0479">Metal-binding</keyword>
<protein>
    <recommendedName>
        <fullName evidence="4">tripeptidyl-peptidase II</fullName>
        <ecNumber evidence="4">3.4.14.10</ecNumber>
    </recommendedName>
</protein>
<gene>
    <name evidence="14" type="ORF">EVG20_g6158</name>
</gene>
<feature type="domain" description="Peptidase S53" evidence="13">
    <location>
        <begin position="187"/>
        <end position="547"/>
    </location>
</feature>
<dbReference type="CDD" id="cd11377">
    <property type="entry name" value="Pro-peptidase_S53"/>
    <property type="match status" value="1"/>
</dbReference>
<dbReference type="InterPro" id="IPR050819">
    <property type="entry name" value="Tripeptidyl-peptidase_I"/>
</dbReference>
<dbReference type="SUPFAM" id="SSF54897">
    <property type="entry name" value="Protease propeptides/inhibitors"/>
    <property type="match status" value="1"/>
</dbReference>